<comment type="caution">
    <text evidence="1">The sequence shown here is derived from an EMBL/GenBank/DDBJ whole genome shotgun (WGS) entry which is preliminary data.</text>
</comment>
<dbReference type="EMBL" id="MCFG01000085">
    <property type="protein sequence ID" value="ORX82873.1"/>
    <property type="molecule type" value="Genomic_DNA"/>
</dbReference>
<protein>
    <submittedName>
        <fullName evidence="1">Uncharacterized protein</fullName>
    </submittedName>
</protein>
<name>A0A1Y1XAX9_9FUNG</name>
<accession>A0A1Y1XAX9</accession>
<dbReference type="Proteomes" id="UP000193944">
    <property type="component" value="Unassembled WGS sequence"/>
</dbReference>
<keyword evidence="2" id="KW-1185">Reference proteome</keyword>
<gene>
    <name evidence="1" type="ORF">BCR32DRAFT_308958</name>
</gene>
<sequence>MNSDKSIKAKTYKMNNFKNSRNYLKLNLEFPEYSKGFRYRIYIFLIGGRYYGFSDRTIVHTKKNGNVCLNVRLSLVHTQNLHSCCDLRLYRMISCLLSVKDNIYCSINSKPTSPGTSILIIQ</sequence>
<evidence type="ECO:0000313" key="2">
    <source>
        <dbReference type="Proteomes" id="UP000193944"/>
    </source>
</evidence>
<organism evidence="1 2">
    <name type="scientific">Anaeromyces robustus</name>
    <dbReference type="NCBI Taxonomy" id="1754192"/>
    <lineage>
        <taxon>Eukaryota</taxon>
        <taxon>Fungi</taxon>
        <taxon>Fungi incertae sedis</taxon>
        <taxon>Chytridiomycota</taxon>
        <taxon>Chytridiomycota incertae sedis</taxon>
        <taxon>Neocallimastigomycetes</taxon>
        <taxon>Neocallimastigales</taxon>
        <taxon>Neocallimastigaceae</taxon>
        <taxon>Anaeromyces</taxon>
    </lineage>
</organism>
<dbReference type="AlphaFoldDB" id="A0A1Y1XAX9"/>
<reference evidence="1 2" key="2">
    <citation type="submission" date="2016-08" db="EMBL/GenBank/DDBJ databases">
        <title>Pervasive Adenine N6-methylation of Active Genes in Fungi.</title>
        <authorList>
            <consortium name="DOE Joint Genome Institute"/>
            <person name="Mondo S.J."/>
            <person name="Dannebaum R.O."/>
            <person name="Kuo R.C."/>
            <person name="Labutti K."/>
            <person name="Haridas S."/>
            <person name="Kuo A."/>
            <person name="Salamov A."/>
            <person name="Ahrendt S.R."/>
            <person name="Lipzen A."/>
            <person name="Sullivan W."/>
            <person name="Andreopoulos W.B."/>
            <person name="Clum A."/>
            <person name="Lindquist E."/>
            <person name="Daum C."/>
            <person name="Ramamoorthy G.K."/>
            <person name="Gryganskyi A."/>
            <person name="Culley D."/>
            <person name="Magnuson J.K."/>
            <person name="James T.Y."/>
            <person name="O'Malley M.A."/>
            <person name="Stajich J.E."/>
            <person name="Spatafora J.W."/>
            <person name="Visel A."/>
            <person name="Grigoriev I.V."/>
        </authorList>
    </citation>
    <scope>NUCLEOTIDE SEQUENCE [LARGE SCALE GENOMIC DNA]</scope>
    <source>
        <strain evidence="1 2">S4</strain>
    </source>
</reference>
<evidence type="ECO:0000313" key="1">
    <source>
        <dbReference type="EMBL" id="ORX82873.1"/>
    </source>
</evidence>
<proteinExistence type="predicted"/>
<reference evidence="1 2" key="1">
    <citation type="submission" date="2016-08" db="EMBL/GenBank/DDBJ databases">
        <title>A Parts List for Fungal Cellulosomes Revealed by Comparative Genomics.</title>
        <authorList>
            <consortium name="DOE Joint Genome Institute"/>
            <person name="Haitjema C.H."/>
            <person name="Gilmore S.P."/>
            <person name="Henske J.K."/>
            <person name="Solomon K.V."/>
            <person name="De Groot R."/>
            <person name="Kuo A."/>
            <person name="Mondo S.J."/>
            <person name="Salamov A.A."/>
            <person name="Labutti K."/>
            <person name="Zhao Z."/>
            <person name="Chiniquy J."/>
            <person name="Barry K."/>
            <person name="Brewer H.M."/>
            <person name="Purvine S.O."/>
            <person name="Wright A.T."/>
            <person name="Boxma B."/>
            <person name="Van Alen T."/>
            <person name="Hackstein J.H."/>
            <person name="Baker S.E."/>
            <person name="Grigoriev I.V."/>
            <person name="O'Malley M.A."/>
        </authorList>
    </citation>
    <scope>NUCLEOTIDE SEQUENCE [LARGE SCALE GENOMIC DNA]</scope>
    <source>
        <strain evidence="1 2">S4</strain>
    </source>
</reference>